<dbReference type="GO" id="GO:0001042">
    <property type="term" value="F:RNA polymerase I core binding"/>
    <property type="evidence" value="ECO:0007669"/>
    <property type="project" value="TreeGrafter"/>
</dbReference>
<accession>A0A4Q1BQH2</accession>
<proteinExistence type="inferred from homology"/>
<organism evidence="3 4">
    <name type="scientific">Tremella mesenterica</name>
    <name type="common">Jelly fungus</name>
    <dbReference type="NCBI Taxonomy" id="5217"/>
    <lineage>
        <taxon>Eukaryota</taxon>
        <taxon>Fungi</taxon>
        <taxon>Dikarya</taxon>
        <taxon>Basidiomycota</taxon>
        <taxon>Agaricomycotina</taxon>
        <taxon>Tremellomycetes</taxon>
        <taxon>Tremellales</taxon>
        <taxon>Tremellaceae</taxon>
        <taxon>Tremella</taxon>
    </lineage>
</organism>
<feature type="compositionally biased region" description="Low complexity" evidence="2">
    <location>
        <begin position="19"/>
        <end position="28"/>
    </location>
</feature>
<dbReference type="Pfam" id="PF05327">
    <property type="entry name" value="RRN3"/>
    <property type="match status" value="1"/>
</dbReference>
<sequence>MSPVKLSSPGVSVDQVDPLSLSSSRSSSFAGKKRARESDEGLRTPARRTKSTSDTTLKTNRDQDAFQRGLIAIFVPKALQESLQGRVANFNDLLAHFLPTPLAPAPPLAPLLPLLRALTAHVSLLSSSIHRALVTAILNLPWATGEEKFVRSYVGFMGVLVSAHPTWSKEVVGMAVKGFTWQPPCELAPSPSITRRLYHARHHLLLSHLLSLIPTLPTLIQSLLLRQFPHKRQPEVCQTTFLRNCCELISYCPELCQRVWGEIVDRMLRIDVEITRNQDDDDESEDEILDGSNDPNLPQDSSQLLDPFDLSVTDDIPDEVGPEDDEDEDQDGADPDPDELSSEDSEASDSEGDETKATSAREKKRLAVKIMQGKLDGMLVYFLRHLCESMGQELPSTPAAALASRAFTYNPSSTSSSAVSTPTFEPSLPYLGLKTGDVSPAQSLAHFQSLLNIFSRQILPTSHTQHIPFLLFLCASFSPSHTDLFLGLLVSQALYGTTTSISASNTPISLNQRIAATVYVGSLVTRARYVNDEHARQVMTYLLAYIDGRLHHPASERFDELPLFYAVCQATMLIFCFRWRALRPSSVRAREDSSEPDEVEGGVGMVGELEMDDGTGETDESTQDGRWIKDLDVLQRVITSPLNPLLGCNPTVVKTFAKVAHQTGFAYCFSIIEANAALGRNPMSSNFNPATKGNAQTPSASRITTSLGSGMANTLAKQARQSNIDAGLDDYFPFDPYDLARSGRYVEPIYRTWSEVAMDPTEDEDEEDTEEEAEAEEEDVGDSSAVSGSVISSSMSMSLSVSIPKGSWSDKKRRMFSRDNGLSSSLEGMSISSRAHRS</sequence>
<feature type="compositionally biased region" description="Low complexity" evidence="2">
    <location>
        <begin position="782"/>
        <end position="803"/>
    </location>
</feature>
<feature type="compositionally biased region" description="Acidic residues" evidence="2">
    <location>
        <begin position="760"/>
        <end position="781"/>
    </location>
</feature>
<comment type="caution">
    <text evidence="3">The sequence shown here is derived from an EMBL/GenBank/DDBJ whole genome shotgun (WGS) entry which is preliminary data.</text>
</comment>
<name>A0A4Q1BQH2_TREME</name>
<feature type="compositionally biased region" description="Polar residues" evidence="2">
    <location>
        <begin position="293"/>
        <end position="304"/>
    </location>
</feature>
<dbReference type="EMBL" id="SDIL01000023">
    <property type="protein sequence ID" value="RXK40062.1"/>
    <property type="molecule type" value="Genomic_DNA"/>
</dbReference>
<comment type="similarity">
    <text evidence="1">Belongs to the RRN3 family.</text>
</comment>
<evidence type="ECO:0000313" key="4">
    <source>
        <dbReference type="Proteomes" id="UP000289152"/>
    </source>
</evidence>
<dbReference type="VEuPathDB" id="FungiDB:TREMEDRAFT_12429"/>
<feature type="region of interest" description="Disordered" evidence="2">
    <location>
        <begin position="755"/>
        <end position="838"/>
    </location>
</feature>
<feature type="compositionally biased region" description="Acidic residues" evidence="2">
    <location>
        <begin position="315"/>
        <end position="352"/>
    </location>
</feature>
<gene>
    <name evidence="3" type="ORF">M231_02702</name>
</gene>
<dbReference type="GO" id="GO:0006361">
    <property type="term" value="P:transcription initiation at RNA polymerase I promoter"/>
    <property type="evidence" value="ECO:0007669"/>
    <property type="project" value="InterPro"/>
</dbReference>
<reference evidence="3 4" key="1">
    <citation type="submission" date="2016-06" db="EMBL/GenBank/DDBJ databases">
        <title>Evolution of pathogenesis and genome organization in the Tremellales.</title>
        <authorList>
            <person name="Cuomo C."/>
            <person name="Litvintseva A."/>
            <person name="Heitman J."/>
            <person name="Chen Y."/>
            <person name="Sun S."/>
            <person name="Springer D."/>
            <person name="Dromer F."/>
            <person name="Young S."/>
            <person name="Zeng Q."/>
            <person name="Chapman S."/>
            <person name="Gujja S."/>
            <person name="Saif S."/>
            <person name="Birren B."/>
        </authorList>
    </citation>
    <scope>NUCLEOTIDE SEQUENCE [LARGE SCALE GENOMIC DNA]</scope>
    <source>
        <strain evidence="3 4">ATCC 28783</strain>
    </source>
</reference>
<protein>
    <recommendedName>
        <fullName evidence="5">RNA polymerase I-specific transcription initiation factor RRN3</fullName>
    </recommendedName>
</protein>
<evidence type="ECO:0000313" key="3">
    <source>
        <dbReference type="EMBL" id="RXK40062.1"/>
    </source>
</evidence>
<feature type="region of interest" description="Disordered" evidence="2">
    <location>
        <begin position="1"/>
        <end position="60"/>
    </location>
</feature>
<keyword evidence="4" id="KW-1185">Reference proteome</keyword>
<evidence type="ECO:0000256" key="2">
    <source>
        <dbReference type="SAM" id="MobiDB-lite"/>
    </source>
</evidence>
<dbReference type="PANTHER" id="PTHR12790">
    <property type="entry name" value="TRANSCRIPTION INITIATION FACTOR IA RRN3"/>
    <property type="match status" value="1"/>
</dbReference>
<feature type="compositionally biased region" description="Acidic residues" evidence="2">
    <location>
        <begin position="279"/>
        <end position="289"/>
    </location>
</feature>
<feature type="compositionally biased region" description="Low complexity" evidence="2">
    <location>
        <begin position="821"/>
        <end position="838"/>
    </location>
</feature>
<dbReference type="GO" id="GO:0001181">
    <property type="term" value="F:RNA polymerase I general transcription initiation factor activity"/>
    <property type="evidence" value="ECO:0007669"/>
    <property type="project" value="InterPro"/>
</dbReference>
<feature type="region of interest" description="Disordered" evidence="2">
    <location>
        <begin position="277"/>
        <end position="362"/>
    </location>
</feature>
<dbReference type="InParanoid" id="A0A4Q1BQH2"/>
<dbReference type="STRING" id="5217.A0A4Q1BQH2"/>
<evidence type="ECO:0000256" key="1">
    <source>
        <dbReference type="ARBA" id="ARBA00010098"/>
    </source>
</evidence>
<dbReference type="OrthoDB" id="26970at2759"/>
<dbReference type="FunCoup" id="A0A4Q1BQH2">
    <property type="interactions" value="433"/>
</dbReference>
<evidence type="ECO:0008006" key="5">
    <source>
        <dbReference type="Google" id="ProtNLM"/>
    </source>
</evidence>
<dbReference type="InterPro" id="IPR007991">
    <property type="entry name" value="RNA_pol_I_trans_ini_fac_RRN3"/>
</dbReference>
<dbReference type="Proteomes" id="UP000289152">
    <property type="component" value="Unassembled WGS sequence"/>
</dbReference>
<dbReference type="PANTHER" id="PTHR12790:SF0">
    <property type="entry name" value="RNA POLYMERASE I-SPECIFIC TRANSCRIPTION INITIATION FACTOR RRN3-RELATED"/>
    <property type="match status" value="1"/>
</dbReference>
<dbReference type="GO" id="GO:0005634">
    <property type="term" value="C:nucleus"/>
    <property type="evidence" value="ECO:0007669"/>
    <property type="project" value="TreeGrafter"/>
</dbReference>
<dbReference type="AlphaFoldDB" id="A0A4Q1BQH2"/>